<gene>
    <name evidence="14" type="primary">fabI</name>
    <name evidence="14" type="ORF">BCTU_172</name>
</gene>
<comment type="pathway">
    <text evidence="1">Cofactor biosynthesis; biotin biosynthesis.</text>
</comment>
<dbReference type="AlphaFoldDB" id="F7WZU1"/>
<dbReference type="InterPro" id="IPR036291">
    <property type="entry name" value="NAD(P)-bd_dom_sf"/>
</dbReference>
<dbReference type="eggNOG" id="COG0623">
    <property type="taxonomic scope" value="Bacteria"/>
</dbReference>
<feature type="binding site" evidence="12">
    <location>
        <begin position="191"/>
        <end position="195"/>
    </location>
    <ligand>
        <name>NAD(+)</name>
        <dbReference type="ChEBI" id="CHEBI:57540"/>
    </ligand>
</feature>
<evidence type="ECO:0000256" key="1">
    <source>
        <dbReference type="ARBA" id="ARBA00004746"/>
    </source>
</evidence>
<evidence type="ECO:0000256" key="6">
    <source>
        <dbReference type="ARBA" id="ARBA00023002"/>
    </source>
</evidence>
<proteinExistence type="inferred from homology"/>
<evidence type="ECO:0000256" key="2">
    <source>
        <dbReference type="ARBA" id="ARBA00005194"/>
    </source>
</evidence>
<dbReference type="GO" id="GO:0006633">
    <property type="term" value="P:fatty acid biosynthetic process"/>
    <property type="evidence" value="ECO:0007669"/>
    <property type="project" value="UniProtKB-UniPathway"/>
</dbReference>
<keyword evidence="5" id="KW-0276">Fatty acid metabolism</keyword>
<dbReference type="CDD" id="cd05372">
    <property type="entry name" value="ENR_SDR"/>
    <property type="match status" value="1"/>
</dbReference>
<dbReference type="InterPro" id="IPR002347">
    <property type="entry name" value="SDR_fam"/>
</dbReference>
<dbReference type="KEGG" id="baj:BCTU_172"/>
<keyword evidence="13" id="KW-1133">Transmembrane helix</keyword>
<dbReference type="SUPFAM" id="SSF51735">
    <property type="entry name" value="NAD(P)-binding Rossmann-fold domains"/>
    <property type="match status" value="1"/>
</dbReference>
<comment type="function">
    <text evidence="9">Catalyzes the reduction of a carbon-carbon double bond in an enoyl moiety that is covalently linked to an acyl carrier protein (ACP). Involved in the elongation cycle of fatty acid which are used in the lipid metabolism and in the biotin biosynthesis.</text>
</comment>
<evidence type="ECO:0000256" key="9">
    <source>
        <dbReference type="ARBA" id="ARBA00025542"/>
    </source>
</evidence>
<keyword evidence="8 10" id="KW-0275">Fatty acid biosynthesis</keyword>
<keyword evidence="7" id="KW-0443">Lipid metabolism</keyword>
<dbReference type="UniPathway" id="UPA00078"/>
<dbReference type="OrthoDB" id="9803628at2"/>
<keyword evidence="15" id="KW-1185">Reference proteome</keyword>
<evidence type="ECO:0000313" key="14">
    <source>
        <dbReference type="EMBL" id="AEH39757.1"/>
    </source>
</evidence>
<sequence length="258" mass="29059">MNFLKKKILIVGITNIFSISWGIAKLMYKFGAELAFVYKRKKLKSRIENLAKKLNSTIVLQCNINSDFEIKNLSNKLQKYWKTFDGIVHSVAYTPLSQLKENYIHIANRQDFLDTQESCSFSLIALVKEFYPFLNENSSILTLSYLGSIKYVPCYNVIGPAKASLEANVRYLSYCVGKKNIRVNAISSGPIKTVSSYGIPYFKKIFSIYKNQSPLKKNTTVMEVGNVAAFLCSDLSSGITGQVIYVDSGFNISAMYLS</sequence>
<keyword evidence="4 10" id="KW-0444">Lipid biosynthesis</keyword>
<keyword evidence="13" id="KW-0812">Transmembrane</keyword>
<dbReference type="HOGENOM" id="CLU_010194_10_1_6"/>
<keyword evidence="10 12" id="KW-0520">NAD</keyword>
<accession>F7WZU1</accession>
<feature type="binding site" evidence="12">
    <location>
        <position position="91"/>
    </location>
    <ligand>
        <name>NAD(+)</name>
        <dbReference type="ChEBI" id="CHEBI:57540"/>
    </ligand>
</feature>
<dbReference type="UniPathway" id="UPA00094"/>
<evidence type="ECO:0000256" key="12">
    <source>
        <dbReference type="PIRSR" id="PIRSR000094-3"/>
    </source>
</evidence>
<feature type="binding site" evidence="12">
    <location>
        <position position="162"/>
    </location>
    <ligand>
        <name>NAD(+)</name>
        <dbReference type="ChEBI" id="CHEBI:57540"/>
    </ligand>
</feature>
<dbReference type="Gene3D" id="1.10.8.400">
    <property type="entry name" value="Enoyl acyl carrier protein reductase"/>
    <property type="match status" value="1"/>
</dbReference>
<dbReference type="Proteomes" id="UP000006811">
    <property type="component" value="Chromosome"/>
</dbReference>
<evidence type="ECO:0000256" key="10">
    <source>
        <dbReference type="PIRNR" id="PIRNR000094"/>
    </source>
</evidence>
<evidence type="ECO:0000256" key="3">
    <source>
        <dbReference type="ARBA" id="ARBA00009233"/>
    </source>
</evidence>
<feature type="transmembrane region" description="Helical" evidence="13">
    <location>
        <begin position="7"/>
        <end position="28"/>
    </location>
</feature>
<dbReference type="GO" id="GO:0009102">
    <property type="term" value="P:biotin biosynthetic process"/>
    <property type="evidence" value="ECO:0007669"/>
    <property type="project" value="UniProtKB-UniPathway"/>
</dbReference>
<dbReference type="GO" id="GO:0004318">
    <property type="term" value="F:enoyl-[acyl-carrier-protein] reductase (NADH) activity"/>
    <property type="evidence" value="ECO:0007669"/>
    <property type="project" value="UniProtKB-EC"/>
</dbReference>
<reference evidence="14 15" key="1">
    <citation type="journal article" date="2011" name="Appl. Environ. Microbiol.">
        <title>The genome of Buchnera aphidicola from the aphid Cinara tujafilina provides new clues about the evolutionary history of metabolic losses in bacterial endosymbionts.</title>
        <authorList>
            <person name="Lamelas A."/>
            <person name="Gosalbes M.J."/>
            <person name="Moya A."/>
            <person name="Latorre A."/>
        </authorList>
    </citation>
    <scope>NUCLEOTIDE SEQUENCE [LARGE SCALE GENOMIC DNA]</scope>
    <source>
        <strain evidence="15">Cinara tujafilina</strain>
    </source>
</reference>
<evidence type="ECO:0000256" key="8">
    <source>
        <dbReference type="ARBA" id="ARBA00023160"/>
    </source>
</evidence>
<dbReference type="Gene3D" id="3.40.50.720">
    <property type="entry name" value="NAD(P)-binding Rossmann-like Domain"/>
    <property type="match status" value="1"/>
</dbReference>
<evidence type="ECO:0000256" key="7">
    <source>
        <dbReference type="ARBA" id="ARBA00023098"/>
    </source>
</evidence>
<evidence type="ECO:0000313" key="15">
    <source>
        <dbReference type="Proteomes" id="UP000006811"/>
    </source>
</evidence>
<feature type="active site" description="Proton acceptor" evidence="11">
    <location>
        <position position="155"/>
    </location>
</feature>
<keyword evidence="13" id="KW-0472">Membrane</keyword>
<protein>
    <recommendedName>
        <fullName evidence="10">Enoyl-[acyl-carrier-protein] reductase [NADH]</fullName>
        <ecNumber evidence="10">1.3.1.9</ecNumber>
    </recommendedName>
</protein>
<dbReference type="Pfam" id="PF13561">
    <property type="entry name" value="adh_short_C2"/>
    <property type="match status" value="1"/>
</dbReference>
<evidence type="ECO:0000256" key="5">
    <source>
        <dbReference type="ARBA" id="ARBA00022832"/>
    </source>
</evidence>
<organism evidence="14 15">
    <name type="scientific">Buchnera aphidicola</name>
    <name type="common">Cinara tujafilina</name>
    <dbReference type="NCBI Taxonomy" id="261317"/>
    <lineage>
        <taxon>Bacteria</taxon>
        <taxon>Pseudomonadati</taxon>
        <taxon>Pseudomonadota</taxon>
        <taxon>Gammaproteobacteria</taxon>
        <taxon>Enterobacterales</taxon>
        <taxon>Erwiniaceae</taxon>
        <taxon>Buchnera</taxon>
    </lineage>
</organism>
<comment type="catalytic activity">
    <reaction evidence="10">
        <text>a 2,3-saturated acyl-[ACP] + NAD(+) = a (2E)-enoyl-[ACP] + NADH + H(+)</text>
        <dbReference type="Rhea" id="RHEA:10240"/>
        <dbReference type="Rhea" id="RHEA-COMP:9925"/>
        <dbReference type="Rhea" id="RHEA-COMP:9926"/>
        <dbReference type="ChEBI" id="CHEBI:15378"/>
        <dbReference type="ChEBI" id="CHEBI:57540"/>
        <dbReference type="ChEBI" id="CHEBI:57945"/>
        <dbReference type="ChEBI" id="CHEBI:78784"/>
        <dbReference type="ChEBI" id="CHEBI:78785"/>
        <dbReference type="EC" id="1.3.1.9"/>
    </reaction>
</comment>
<dbReference type="EC" id="1.3.1.9" evidence="10"/>
<dbReference type="FunFam" id="1.10.8.400:FF:000001">
    <property type="entry name" value="Enoyl-[acyl-carrier-protein] reductase [NADH]"/>
    <property type="match status" value="1"/>
</dbReference>
<dbReference type="PIRSF" id="PIRSF000094">
    <property type="entry name" value="Enoyl-ACP_rdct"/>
    <property type="match status" value="1"/>
</dbReference>
<dbReference type="InterPro" id="IPR014358">
    <property type="entry name" value="Enoyl-ACP_Rdtase_NADH"/>
</dbReference>
<dbReference type="PANTHER" id="PTHR43159:SF2">
    <property type="entry name" value="ENOYL-[ACYL-CARRIER-PROTEIN] REDUCTASE [NADH], CHLOROPLASTIC"/>
    <property type="match status" value="1"/>
</dbReference>
<feature type="binding site" evidence="12">
    <location>
        <begin position="18"/>
        <end position="19"/>
    </location>
    <ligand>
        <name>NAD(+)</name>
        <dbReference type="ChEBI" id="CHEBI:57540"/>
    </ligand>
</feature>
<dbReference type="STRING" id="261317.BCTU_172"/>
<dbReference type="PANTHER" id="PTHR43159">
    <property type="entry name" value="ENOYL-[ACYL-CARRIER-PROTEIN] REDUCTASE"/>
    <property type="match status" value="1"/>
</dbReference>
<evidence type="ECO:0000256" key="11">
    <source>
        <dbReference type="PIRSR" id="PIRSR000094-1"/>
    </source>
</evidence>
<keyword evidence="6 10" id="KW-0560">Oxidoreductase</keyword>
<dbReference type="EMBL" id="CP001817">
    <property type="protein sequence ID" value="AEH39757.1"/>
    <property type="molecule type" value="Genomic_DNA"/>
</dbReference>
<comment type="similarity">
    <text evidence="3 10">Belongs to the short-chain dehydrogenases/reductases (SDR) family. FabI subfamily.</text>
</comment>
<evidence type="ECO:0000256" key="13">
    <source>
        <dbReference type="SAM" id="Phobius"/>
    </source>
</evidence>
<comment type="pathway">
    <text evidence="2">Lipid metabolism; fatty acid biosynthesis.</text>
</comment>
<name>F7WZU1_9GAMM</name>
<feature type="binding site" evidence="12">
    <location>
        <position position="12"/>
    </location>
    <ligand>
        <name>NAD(+)</name>
        <dbReference type="ChEBI" id="CHEBI:57540"/>
    </ligand>
</feature>
<feature type="active site" description="Proton acceptor" evidence="11">
    <location>
        <position position="145"/>
    </location>
</feature>
<evidence type="ECO:0000256" key="4">
    <source>
        <dbReference type="ARBA" id="ARBA00022516"/>
    </source>
</evidence>